<dbReference type="PROSITE" id="PS50043">
    <property type="entry name" value="HTH_LUXR_2"/>
    <property type="match status" value="1"/>
</dbReference>
<dbReference type="PANTHER" id="PTHR43214">
    <property type="entry name" value="TWO-COMPONENT RESPONSE REGULATOR"/>
    <property type="match status" value="1"/>
</dbReference>
<dbReference type="PANTHER" id="PTHR43214:SF43">
    <property type="entry name" value="TWO-COMPONENT RESPONSE REGULATOR"/>
    <property type="match status" value="1"/>
</dbReference>
<name>A0ABT6TAC4_9BACL</name>
<dbReference type="Proteomes" id="UP001161691">
    <property type="component" value="Unassembled WGS sequence"/>
</dbReference>
<dbReference type="SMART" id="SM00448">
    <property type="entry name" value="REC"/>
    <property type="match status" value="1"/>
</dbReference>
<dbReference type="RefSeq" id="WP_282906817.1">
    <property type="nucleotide sequence ID" value="NZ_JAGRPV010000001.1"/>
</dbReference>
<evidence type="ECO:0000259" key="7">
    <source>
        <dbReference type="PROSITE" id="PS50110"/>
    </source>
</evidence>
<evidence type="ECO:0000256" key="5">
    <source>
        <dbReference type="PROSITE-ProRule" id="PRU00169"/>
    </source>
</evidence>
<protein>
    <submittedName>
        <fullName evidence="8">Response regulator transcription factor</fullName>
    </submittedName>
</protein>
<dbReference type="InterPro" id="IPR000792">
    <property type="entry name" value="Tscrpt_reg_LuxR_C"/>
</dbReference>
<keyword evidence="2" id="KW-0805">Transcription regulation</keyword>
<evidence type="ECO:0000256" key="3">
    <source>
        <dbReference type="ARBA" id="ARBA00023125"/>
    </source>
</evidence>
<reference evidence="8" key="1">
    <citation type="submission" date="2023-04" db="EMBL/GenBank/DDBJ databases">
        <title>Comparative genomic analysis of Cohnella hashimotonis sp. nov., isolated from the International Space Station.</title>
        <authorList>
            <person name="Venkateswaran K."/>
            <person name="Simpson A."/>
        </authorList>
    </citation>
    <scope>NUCLEOTIDE SEQUENCE</scope>
    <source>
        <strain evidence="8">F6_2S_P_1</strain>
    </source>
</reference>
<keyword evidence="3" id="KW-0238">DNA-binding</keyword>
<evidence type="ECO:0000259" key="6">
    <source>
        <dbReference type="PROSITE" id="PS50043"/>
    </source>
</evidence>
<evidence type="ECO:0000313" key="8">
    <source>
        <dbReference type="EMBL" id="MDI4643770.1"/>
    </source>
</evidence>
<evidence type="ECO:0000256" key="4">
    <source>
        <dbReference type="ARBA" id="ARBA00023163"/>
    </source>
</evidence>
<dbReference type="SUPFAM" id="SSF46894">
    <property type="entry name" value="C-terminal effector domain of the bipartite response regulators"/>
    <property type="match status" value="1"/>
</dbReference>
<feature type="domain" description="HTH luxR-type" evidence="6">
    <location>
        <begin position="156"/>
        <end position="221"/>
    </location>
</feature>
<proteinExistence type="predicted"/>
<dbReference type="InterPro" id="IPR001789">
    <property type="entry name" value="Sig_transdc_resp-reg_receiver"/>
</dbReference>
<dbReference type="CDD" id="cd06170">
    <property type="entry name" value="LuxR_C_like"/>
    <property type="match status" value="1"/>
</dbReference>
<dbReference type="InterPro" id="IPR039420">
    <property type="entry name" value="WalR-like"/>
</dbReference>
<dbReference type="PROSITE" id="PS50110">
    <property type="entry name" value="RESPONSE_REGULATORY"/>
    <property type="match status" value="1"/>
</dbReference>
<feature type="domain" description="Response regulatory" evidence="7">
    <location>
        <begin position="6"/>
        <end position="122"/>
    </location>
</feature>
<dbReference type="Pfam" id="PF00072">
    <property type="entry name" value="Response_reg"/>
    <property type="match status" value="1"/>
</dbReference>
<dbReference type="EMBL" id="JAGRPV010000001">
    <property type="protein sequence ID" value="MDI4643770.1"/>
    <property type="molecule type" value="Genomic_DNA"/>
</dbReference>
<dbReference type="InterPro" id="IPR016032">
    <property type="entry name" value="Sig_transdc_resp-reg_C-effctor"/>
</dbReference>
<gene>
    <name evidence="8" type="ORF">KB449_02310</name>
</gene>
<evidence type="ECO:0000256" key="1">
    <source>
        <dbReference type="ARBA" id="ARBA00022553"/>
    </source>
</evidence>
<feature type="modified residue" description="4-aspartylphosphate" evidence="5">
    <location>
        <position position="57"/>
    </location>
</feature>
<evidence type="ECO:0000313" key="9">
    <source>
        <dbReference type="Proteomes" id="UP001161691"/>
    </source>
</evidence>
<dbReference type="SUPFAM" id="SSF52172">
    <property type="entry name" value="CheY-like"/>
    <property type="match status" value="1"/>
</dbReference>
<dbReference type="CDD" id="cd17535">
    <property type="entry name" value="REC_NarL-like"/>
    <property type="match status" value="1"/>
</dbReference>
<keyword evidence="1 5" id="KW-0597">Phosphoprotein</keyword>
<dbReference type="InterPro" id="IPR058245">
    <property type="entry name" value="NreC/VraR/RcsB-like_REC"/>
</dbReference>
<dbReference type="Pfam" id="PF00196">
    <property type="entry name" value="GerE"/>
    <property type="match status" value="1"/>
</dbReference>
<accession>A0ABT6TAC4</accession>
<keyword evidence="4" id="KW-0804">Transcription</keyword>
<comment type="caution">
    <text evidence="8">The sequence shown here is derived from an EMBL/GenBank/DDBJ whole genome shotgun (WGS) entry which is preliminary data.</text>
</comment>
<dbReference type="Gene3D" id="3.40.50.2300">
    <property type="match status" value="1"/>
</dbReference>
<keyword evidence="9" id="KW-1185">Reference proteome</keyword>
<dbReference type="SMART" id="SM00421">
    <property type="entry name" value="HTH_LUXR"/>
    <property type="match status" value="1"/>
</dbReference>
<organism evidence="8 9">
    <name type="scientific">Cohnella hashimotonis</name>
    <dbReference type="NCBI Taxonomy" id="2826895"/>
    <lineage>
        <taxon>Bacteria</taxon>
        <taxon>Bacillati</taxon>
        <taxon>Bacillota</taxon>
        <taxon>Bacilli</taxon>
        <taxon>Bacillales</taxon>
        <taxon>Paenibacillaceae</taxon>
        <taxon>Cohnella</taxon>
    </lineage>
</organism>
<evidence type="ECO:0000256" key="2">
    <source>
        <dbReference type="ARBA" id="ARBA00023015"/>
    </source>
</evidence>
<dbReference type="InterPro" id="IPR011006">
    <property type="entry name" value="CheY-like_superfamily"/>
</dbReference>
<sequence length="228" mass="25770">MTKTWNVLIVEDNALMRGGLQLAIDSEEDLNVVGTAANGLEALESWERLRPDIILMDVQMPKMDGIACIKEIRKQDDRVKIIILTTFNEEEYIFEGLASGANGYLLKSLDIDKLIRTIRDAANDAFVLPAEVAAKVARYAVNNSQSARQQQMMDRFMTHDTLFTHKERQMISLLMLKLSNKEIAVRLSLTEGTVKNKLTVIYDKLNANSRYDAARLLNEYIHGFDSGT</sequence>